<reference evidence="1" key="1">
    <citation type="submission" date="2024-05" db="EMBL/GenBank/DDBJ databases">
        <title>Whole genome shotgun sequence of Streptomyces hydrogenans NBRC 13475.</title>
        <authorList>
            <person name="Komaki H."/>
            <person name="Tamura T."/>
        </authorList>
    </citation>
    <scope>NUCLEOTIDE SEQUENCE</scope>
    <source>
        <strain evidence="1">NBRC 13475</strain>
    </source>
</reference>
<organism evidence="1 2">
    <name type="scientific">Streptomyces hydrogenans</name>
    <dbReference type="NCBI Taxonomy" id="1873719"/>
    <lineage>
        <taxon>Bacteria</taxon>
        <taxon>Bacillati</taxon>
        <taxon>Actinomycetota</taxon>
        <taxon>Actinomycetes</taxon>
        <taxon>Kitasatosporales</taxon>
        <taxon>Streptomycetaceae</taxon>
        <taxon>Streptomyces</taxon>
    </lineage>
</organism>
<dbReference type="Proteomes" id="UP001052739">
    <property type="component" value="Unassembled WGS sequence"/>
</dbReference>
<protein>
    <submittedName>
        <fullName evidence="1">Uncharacterized protein</fullName>
    </submittedName>
</protein>
<sequence>MTTPPPGLSTPLLTPTDAEKKALLDARNEEEIRLLVAQMQKAGALGFDPSTHVKGVITAVSYASSPPTVSLQISGDTTTTITGVRIMNNFTPVTGQTVDIRKQGADIVITGHTADVSGTARGQVGSGWIKATLTNGSHNGNSNGDVYYRLKLDDGSWKVQWQGGWAPEGSSIMIDSGQALPERFWPKALRSVPAARQVSTATSVVFDFHTDGRVVLTGHTYSTSASTVSGDVSFVSIGGSGFTSVNGSHTHIDGGGFATTTSGGHDHSVNIGASHDHGFYGGAHTHTAFWPAWVSLNGVEYFL</sequence>
<dbReference type="RefSeq" id="WP_226652500.1">
    <property type="nucleotide sequence ID" value="NZ_BNDW01000068.1"/>
</dbReference>
<evidence type="ECO:0000313" key="1">
    <source>
        <dbReference type="EMBL" id="GHI25268.1"/>
    </source>
</evidence>
<gene>
    <name evidence="1" type="ORF">Shyd_66390</name>
</gene>
<name>A0ABQ3PJT3_9ACTN</name>
<keyword evidence="2" id="KW-1185">Reference proteome</keyword>
<comment type="caution">
    <text evidence="1">The sequence shown here is derived from an EMBL/GenBank/DDBJ whole genome shotgun (WGS) entry which is preliminary data.</text>
</comment>
<accession>A0ABQ3PJT3</accession>
<proteinExistence type="predicted"/>
<evidence type="ECO:0000313" key="2">
    <source>
        <dbReference type="Proteomes" id="UP001052739"/>
    </source>
</evidence>
<dbReference type="EMBL" id="BNDW01000068">
    <property type="protein sequence ID" value="GHI25268.1"/>
    <property type="molecule type" value="Genomic_DNA"/>
</dbReference>